<protein>
    <submittedName>
        <fullName evidence="2">Transglutaminase family protein</fullName>
    </submittedName>
</protein>
<dbReference type="RefSeq" id="WP_343912713.1">
    <property type="nucleotide sequence ID" value="NZ_BAAAGE010000002.1"/>
</dbReference>
<organism evidence="2 3">
    <name type="scientific">Aquimarina litoralis</name>
    <dbReference type="NCBI Taxonomy" id="584605"/>
    <lineage>
        <taxon>Bacteria</taxon>
        <taxon>Pseudomonadati</taxon>
        <taxon>Bacteroidota</taxon>
        <taxon>Flavobacteriia</taxon>
        <taxon>Flavobacteriales</taxon>
        <taxon>Flavobacteriaceae</taxon>
        <taxon>Aquimarina</taxon>
    </lineage>
</organism>
<sequence>MSYLEETYYYDHQSADIKNMIQEFDNEELTQKEKAVGLYLKVRDGWRYDPYHIRLKKEAYKASALVKRNSGHCLDKSIILIAGLRGLGIPARIHLAKVKNHIGVERLIEKIGTNELTPHGMINVFLNGKWLKASPAFNKELCEKCNVAPLEFNGEEDSMFQEFDNEGGAFMEYLEDYGHFEDVPYDFILNNIREHYGEIYNKYEGLKEIRL</sequence>
<name>A0ABP3U5X7_9FLAO</name>
<evidence type="ECO:0000259" key="1">
    <source>
        <dbReference type="Pfam" id="PF01841"/>
    </source>
</evidence>
<evidence type="ECO:0000313" key="3">
    <source>
        <dbReference type="Proteomes" id="UP001501758"/>
    </source>
</evidence>
<dbReference type="PANTHER" id="PTHR33490">
    <property type="entry name" value="BLR5614 PROTEIN-RELATED"/>
    <property type="match status" value="1"/>
</dbReference>
<keyword evidence="3" id="KW-1185">Reference proteome</keyword>
<proteinExistence type="predicted"/>
<dbReference type="InterPro" id="IPR002931">
    <property type="entry name" value="Transglutaminase-like"/>
</dbReference>
<dbReference type="Gene3D" id="3.10.620.30">
    <property type="match status" value="1"/>
</dbReference>
<dbReference type="SUPFAM" id="SSF54001">
    <property type="entry name" value="Cysteine proteinases"/>
    <property type="match status" value="1"/>
</dbReference>
<comment type="caution">
    <text evidence="2">The sequence shown here is derived from an EMBL/GenBank/DDBJ whole genome shotgun (WGS) entry which is preliminary data.</text>
</comment>
<dbReference type="InterPro" id="IPR038765">
    <property type="entry name" value="Papain-like_cys_pep_sf"/>
</dbReference>
<dbReference type="EMBL" id="BAAAGE010000002">
    <property type="protein sequence ID" value="GAA0722895.1"/>
    <property type="molecule type" value="Genomic_DNA"/>
</dbReference>
<accession>A0ABP3U5X7</accession>
<gene>
    <name evidence="2" type="ORF">GCM10009430_25760</name>
</gene>
<dbReference type="Proteomes" id="UP001501758">
    <property type="component" value="Unassembled WGS sequence"/>
</dbReference>
<feature type="domain" description="Transglutaminase-like" evidence="1">
    <location>
        <begin position="20"/>
        <end position="134"/>
    </location>
</feature>
<evidence type="ECO:0000313" key="2">
    <source>
        <dbReference type="EMBL" id="GAA0722895.1"/>
    </source>
</evidence>
<reference evidence="3" key="1">
    <citation type="journal article" date="2019" name="Int. J. Syst. Evol. Microbiol.">
        <title>The Global Catalogue of Microorganisms (GCM) 10K type strain sequencing project: providing services to taxonomists for standard genome sequencing and annotation.</title>
        <authorList>
            <consortium name="The Broad Institute Genomics Platform"/>
            <consortium name="The Broad Institute Genome Sequencing Center for Infectious Disease"/>
            <person name="Wu L."/>
            <person name="Ma J."/>
        </authorList>
    </citation>
    <scope>NUCLEOTIDE SEQUENCE [LARGE SCALE GENOMIC DNA]</scope>
    <source>
        <strain evidence="3">JCM 15974</strain>
    </source>
</reference>
<dbReference type="PANTHER" id="PTHR33490:SF3">
    <property type="entry name" value="CONSERVED INTEGRAL MEMBRANE PROTEIN"/>
    <property type="match status" value="1"/>
</dbReference>
<dbReference type="Pfam" id="PF01841">
    <property type="entry name" value="Transglut_core"/>
    <property type="match status" value="1"/>
</dbReference>